<organism evidence="1">
    <name type="scientific">Zea mays</name>
    <name type="common">Maize</name>
    <dbReference type="NCBI Taxonomy" id="4577"/>
    <lineage>
        <taxon>Eukaryota</taxon>
        <taxon>Viridiplantae</taxon>
        <taxon>Streptophyta</taxon>
        <taxon>Embryophyta</taxon>
        <taxon>Tracheophyta</taxon>
        <taxon>Spermatophyta</taxon>
        <taxon>Magnoliopsida</taxon>
        <taxon>Liliopsida</taxon>
        <taxon>Poales</taxon>
        <taxon>Poaceae</taxon>
        <taxon>PACMAD clade</taxon>
        <taxon>Panicoideae</taxon>
        <taxon>Andropogonodae</taxon>
        <taxon>Andropogoneae</taxon>
        <taxon>Tripsacinae</taxon>
        <taxon>Zea</taxon>
    </lineage>
</organism>
<dbReference type="InParanoid" id="A0A1D6LXK9"/>
<proteinExistence type="predicted"/>
<name>A0A1D6LXK9_MAIZE</name>
<reference evidence="1" key="1">
    <citation type="submission" date="2015-12" db="EMBL/GenBank/DDBJ databases">
        <title>Update maize B73 reference genome by single molecule sequencing technologies.</title>
        <authorList>
            <consortium name="Maize Genome Sequencing Project"/>
            <person name="Ware D."/>
        </authorList>
    </citation>
    <scope>NUCLEOTIDE SEQUENCE</scope>
    <source>
        <tissue evidence="1">Seedling</tissue>
    </source>
</reference>
<dbReference type="AlphaFoldDB" id="A0A1D6LXK9"/>
<dbReference type="EMBL" id="CM000782">
    <property type="protein sequence ID" value="AQK83909.1"/>
    <property type="molecule type" value="Genomic_DNA"/>
</dbReference>
<dbReference type="STRING" id="4577.A0A1D6LXK9"/>
<accession>A0A1D6LXK9</accession>
<sequence length="130" mass="13855">MTRGGGGDTKSFYRQQKTHAAAAAAATAATTKPTGGVSKKAAVHHHKKAALATNVHPAPGQWSEFRISNHTGTICETVICLEPPGSYQFFELTLENLFINNLNAENRCTADCATAFLIALLQSPAQDVEE</sequence>
<evidence type="ECO:0000313" key="1">
    <source>
        <dbReference type="EMBL" id="AQK83909.1"/>
    </source>
</evidence>
<gene>
    <name evidence="1" type="ORF">ZEAMMB73_Zm00001d037407</name>
</gene>
<protein>
    <submittedName>
        <fullName evidence="1">Uncharacterized protein</fullName>
    </submittedName>
</protein>